<feature type="region of interest" description="Disordered" evidence="1">
    <location>
        <begin position="1"/>
        <end position="27"/>
    </location>
</feature>
<dbReference type="InterPro" id="IPR023394">
    <property type="entry name" value="Sec7_C_sf"/>
</dbReference>
<dbReference type="PANTHER" id="PTHR10663">
    <property type="entry name" value="GUANYL-NUCLEOTIDE EXCHANGE FACTOR"/>
    <property type="match status" value="1"/>
</dbReference>
<dbReference type="CDD" id="cd00171">
    <property type="entry name" value="Sec7"/>
    <property type="match status" value="1"/>
</dbReference>
<dbReference type="EMBL" id="KB932201">
    <property type="protein sequence ID" value="KCV73114.1"/>
    <property type="molecule type" value="Genomic_DNA"/>
</dbReference>
<feature type="compositionally biased region" description="Low complexity" evidence="1">
    <location>
        <begin position="712"/>
        <end position="723"/>
    </location>
</feature>
<evidence type="ECO:0000259" key="2">
    <source>
        <dbReference type="PROSITE" id="PS50190"/>
    </source>
</evidence>
<organism evidence="3">
    <name type="scientific">Fonticula alba</name>
    <name type="common">Slime mold</name>
    <dbReference type="NCBI Taxonomy" id="691883"/>
    <lineage>
        <taxon>Eukaryota</taxon>
        <taxon>Rotosphaerida</taxon>
        <taxon>Fonticulaceae</taxon>
        <taxon>Fonticula</taxon>
    </lineage>
</organism>
<dbReference type="Pfam" id="PF01369">
    <property type="entry name" value="Sec7"/>
    <property type="match status" value="1"/>
</dbReference>
<keyword evidence="4" id="KW-1185">Reference proteome</keyword>
<dbReference type="PROSITE" id="PS50190">
    <property type="entry name" value="SEC7"/>
    <property type="match status" value="1"/>
</dbReference>
<evidence type="ECO:0000313" key="4">
    <source>
        <dbReference type="Proteomes" id="UP000030693"/>
    </source>
</evidence>
<dbReference type="STRING" id="691883.A0A058ZFI4"/>
<feature type="compositionally biased region" description="Polar residues" evidence="1">
    <location>
        <begin position="1"/>
        <end position="16"/>
    </location>
</feature>
<feature type="compositionally biased region" description="Low complexity" evidence="1">
    <location>
        <begin position="730"/>
        <end position="750"/>
    </location>
</feature>
<gene>
    <name evidence="3" type="ORF">H696_00658</name>
</gene>
<evidence type="ECO:0000256" key="1">
    <source>
        <dbReference type="SAM" id="MobiDB-lite"/>
    </source>
</evidence>
<feature type="region of interest" description="Disordered" evidence="1">
    <location>
        <begin position="1559"/>
        <end position="1596"/>
    </location>
</feature>
<dbReference type="InterPro" id="IPR032691">
    <property type="entry name" value="Mon2/Sec7/BIG1-like_HUS"/>
</dbReference>
<dbReference type="GO" id="GO:0032012">
    <property type="term" value="P:regulation of ARF protein signal transduction"/>
    <property type="evidence" value="ECO:0007669"/>
    <property type="project" value="InterPro"/>
</dbReference>
<dbReference type="GO" id="GO:0005085">
    <property type="term" value="F:guanyl-nucleotide exchange factor activity"/>
    <property type="evidence" value="ECO:0007669"/>
    <property type="project" value="InterPro"/>
</dbReference>
<dbReference type="SMART" id="SM00222">
    <property type="entry name" value="Sec7"/>
    <property type="match status" value="1"/>
</dbReference>
<dbReference type="eggNOG" id="KOG0929">
    <property type="taxonomic scope" value="Eukaryota"/>
</dbReference>
<accession>A0A058ZFI4</accession>
<proteinExistence type="predicted"/>
<feature type="compositionally biased region" description="Acidic residues" evidence="1">
    <location>
        <begin position="1878"/>
        <end position="1890"/>
    </location>
</feature>
<evidence type="ECO:0000313" key="3">
    <source>
        <dbReference type="EMBL" id="KCV73114.1"/>
    </source>
</evidence>
<dbReference type="Pfam" id="PF12783">
    <property type="entry name" value="Sec7-like_HUS"/>
    <property type="match status" value="1"/>
</dbReference>
<dbReference type="Pfam" id="PF20252">
    <property type="entry name" value="BIG2_C"/>
    <property type="match status" value="1"/>
</dbReference>
<dbReference type="InterPro" id="IPR046455">
    <property type="entry name" value="Sec7/BIG1-like_C"/>
</dbReference>
<dbReference type="SUPFAM" id="SSF48425">
    <property type="entry name" value="Sec7 domain"/>
    <property type="match status" value="1"/>
</dbReference>
<feature type="domain" description="SEC7" evidence="2">
    <location>
        <begin position="760"/>
        <end position="992"/>
    </location>
</feature>
<name>A0A058ZFI4_FONAL</name>
<dbReference type="Gene3D" id="1.10.220.20">
    <property type="match status" value="1"/>
</dbReference>
<feature type="region of interest" description="Disordered" evidence="1">
    <location>
        <begin position="2286"/>
        <end position="2349"/>
    </location>
</feature>
<dbReference type="InterPro" id="IPR035999">
    <property type="entry name" value="Sec7_dom_sf"/>
</dbReference>
<dbReference type="GeneID" id="20525383"/>
<dbReference type="RefSeq" id="XP_009492815.1">
    <property type="nucleotide sequence ID" value="XM_009494540.1"/>
</dbReference>
<reference evidence="3" key="1">
    <citation type="submission" date="2013-04" db="EMBL/GenBank/DDBJ databases">
        <title>The Genome Sequence of Fonticula alba ATCC 38817.</title>
        <authorList>
            <consortium name="The Broad Institute Genomics Platform"/>
            <person name="Russ C."/>
            <person name="Cuomo C."/>
            <person name="Burger G."/>
            <person name="Gray M.W."/>
            <person name="Holland P.W.H."/>
            <person name="King N."/>
            <person name="Lang F.B.F."/>
            <person name="Roger A.J."/>
            <person name="Ruiz-Trillo I."/>
            <person name="Brown M."/>
            <person name="Walker B."/>
            <person name="Young S."/>
            <person name="Zeng Q."/>
            <person name="Gargeya S."/>
            <person name="Fitzgerald M."/>
            <person name="Haas B."/>
            <person name="Abouelleil A."/>
            <person name="Allen A.W."/>
            <person name="Alvarado L."/>
            <person name="Arachchi H.M."/>
            <person name="Berlin A.M."/>
            <person name="Chapman S.B."/>
            <person name="Gainer-Dewar J."/>
            <person name="Goldberg J."/>
            <person name="Griggs A."/>
            <person name="Gujja S."/>
            <person name="Hansen M."/>
            <person name="Howarth C."/>
            <person name="Imamovic A."/>
            <person name="Ireland A."/>
            <person name="Larimer J."/>
            <person name="McCowan C."/>
            <person name="Murphy C."/>
            <person name="Pearson M."/>
            <person name="Poon T.W."/>
            <person name="Priest M."/>
            <person name="Roberts A."/>
            <person name="Saif S."/>
            <person name="Shea T."/>
            <person name="Sisk P."/>
            <person name="Sykes S."/>
            <person name="Wortman J."/>
            <person name="Nusbaum C."/>
            <person name="Birren B."/>
        </authorList>
    </citation>
    <scope>NUCLEOTIDE SEQUENCE [LARGE SCALE GENOMIC DNA]</scope>
    <source>
        <strain evidence="3">ATCC 38817</strain>
    </source>
</reference>
<sequence length="2349" mass="246356">MASSDLPSPVNATPVSEGSPFRATGTASNPLTWQKSVAVLQTALQQLTAGVGPIANFVGNSPLLGEVQSALSSAQARFEEVARAVPPSSNDATPNGDLFWPPFRAALRLASPDPADTREVHPQLSVLADIALDQIEKLLLFGLLRGQQRDPVTGLRMMDEVVSVVCGLAHGGRGSEQVHIQLLRLLLTMTTMTQSPHSAASAGAGSSAPASGMATPVGDGGEPLHTGLPLMSGTSLVRALHTVATISTLRSKSTIIQTTGRANLMRITHAAVSRAVNVEAAEVDTPYAETLRADVYGILRHLSLLSLPRAEATTLLAAADEAAASRSTAATPSKEAASPAVASFRAIDLGPSGLTVPWSADSHELYCRPLALEMIRSVLISASPGAAAMSVAMLSQMSPPDLSSTSIPVPSSQTFSTKAAEFLWLSEACVGLMRRDVCTAISYATQGSITIYKHALMIFVRVLAMYQAPLKPEIRRLFRDLFFRVLEVVPTGSTSMSAHANQLPAHHLRAAQAIANGLPLASTSPEAVLLMQRSLALQSLNLILGDAQTLVDLYLNYDCDTAGEDVLEPLLSAVARVAIYWRHGGSSLAVAGPSAPAAGNATATAAVGPVGAAGGATGVGAPLEEVRRHPDHILPPALPPATQHPDRDVNLNMAIRLRSRALHCLASVVKAMVAWTSSASHAGGPADQSSSAAGGTSPVDDATNGAGVDLMSTADSGTSSASSVIGTPDPAMSSPLLAPLSSSHSLSGPGVRVGDDNPDQFVEQKSRKLLLRQGLDLFNQKPSRGIKHLIGHQFISPSPDVVARFLLQHCQSLDKAQLGDFLSGPESFNNKVMHAFVDLLDFKGMSFVEALRLFLQTFRLPGEAQKIDRLMEKFADRYCESNQQPAAPGSSLISSASWAAVSPMATSPDRRAGEEGATPPIGSAGALSLLSNADTAYTLAFSTIMLNTDLHSDQIKRKMSKESFIKNNRGINKGFDLPSSLLESIYDEILHNEIVLEEERGDRGGHSTLSAQLWRMLHHATSGGDNGADGDGFESHDGIYHRATHREHILPMFKAFWRSNFLLPFGQAVAECDPNDVNTAELCMVGYESAVRIACSFGLVEARDSLLRSLALHIRSLSATNLINSLGVSGGVLASPAAALPANPASGTALGGGSSGRDSRSSFGSGSMLLPTSDLVVVQCLLERIAPQNSQSLGNSWKFILEAVSRLEYLGLFGTDSRTSAGRVPVQQNPSAGIEAGAEASGAGGHPSFDAAQSLTVLVDRLFERSGLLPGKAIVDFFRGLCAVSIAEVNGGCFDLSQTLPDYSQLFAESKAESPTHQHTTAPDSSAVEGLPGRSPRLFSLQKVVELAHYNLNRIRLEWTPILQQVLQPYFNHVGCHRNPVVASFAIDSLRQLAMKFLERQEMGQFHTQSEFLRPFEYIVIHAPLRPLLSNGSRRGSASGGSATPGAGAGAGAGANLRPAGGDLPLAQDLVLRALNHMVEARAGRIMSGWKSIFVVLMRVVEAARRPELGIGASNADDSGHAEVQLELTTRTRRELVAAGFQLAQTIFHALASERSLFGGSGPAPAPMAGGPPSTDNGDSSVSGVDSPSQGSLHGRPTSANHFADFIDCLAEFAFLSGVFGGDLPPAVASAPDQPGGATSGPIGITPDPFEAVAQGAVQLIQNCGNMQITAHLDWLSATAAATAAAAGVTPTAVGGAHSPAASSTGSSGSLLLVNAPPGPGSSGGPEDCEDFFVRWFAVVRCLSRVANDCGSMTIRQKAIESLFNLLHGAAGTGVLESAAYARTVFRSAIQPLFDDLCEQSALAPGGGVDPLAPGGVAGPDSDSAIGAWHARHQDKCRMLWVFALQHLVDLVPVYYGSFAHEPFPTIPLSRPTYHSDGEEDDDEEQEELSATEVPPLPAALLPSEHPHMLVDESSGIPLVAKLPSNSILGAVLELILQFIAHRSTSVAKAGGVTGLFSLMSLCHDQFDARAWRLVTLTLARAFAATSTERELSRAPTVRSNAPGALDILYCFVKATVQLYLARSLLDISNPSSALSAVTCTAPRADFFGWLQLLRSSHENARAFNVDSPRRLAFVQAGYMAKTPSLSQQESVALEAYVQLYFRWLQLRGTGIDGDQGAGAVHAAPGGEAILSPTLGANPVDLVPPLMDLCISQLQYFSAILQLPSGAPSGAPGATTGGPTVASPRDVEILQRAPLVAAIIQELIQLHWGQIPLRSGATPMSATLTTPIEPGSIAVYIPRLARLLTILQGCDVLAVRRAVQNFFRALCDALFGLGVGDMGSLDDESPVLGPAPAATGGLYHPHGGHGGGHHPPAAEHHLHHPGPSGSLTIVRPSIPSSVSPPVAGGSRTG</sequence>
<protein>
    <recommendedName>
        <fullName evidence="2">SEC7 domain-containing protein</fullName>
    </recommendedName>
</protein>
<feature type="region of interest" description="Disordered" evidence="1">
    <location>
        <begin position="1310"/>
        <end position="1331"/>
    </location>
</feature>
<feature type="region of interest" description="Disordered" evidence="1">
    <location>
        <begin position="196"/>
        <end position="219"/>
    </location>
</feature>
<feature type="compositionally biased region" description="Low complexity" evidence="1">
    <location>
        <begin position="2329"/>
        <end position="2342"/>
    </location>
</feature>
<feature type="region of interest" description="Disordered" evidence="1">
    <location>
        <begin position="679"/>
        <end position="751"/>
    </location>
</feature>
<dbReference type="PANTHER" id="PTHR10663:SF375">
    <property type="entry name" value="LD29171P"/>
    <property type="match status" value="1"/>
</dbReference>
<feature type="compositionally biased region" description="Low complexity" evidence="1">
    <location>
        <begin position="196"/>
        <end position="212"/>
    </location>
</feature>
<dbReference type="Proteomes" id="UP000030693">
    <property type="component" value="Unassembled WGS sequence"/>
</dbReference>
<dbReference type="Gene3D" id="1.10.1000.11">
    <property type="entry name" value="Arf Nucleotide-binding Site Opener,domain 2"/>
    <property type="match status" value="1"/>
</dbReference>
<dbReference type="OrthoDB" id="18431at2759"/>
<dbReference type="InterPro" id="IPR000904">
    <property type="entry name" value="Sec7_dom"/>
</dbReference>
<feature type="region of interest" description="Disordered" evidence="1">
    <location>
        <begin position="1870"/>
        <end position="1892"/>
    </location>
</feature>
<feature type="compositionally biased region" description="Low complexity" evidence="1">
    <location>
        <begin position="1567"/>
        <end position="1592"/>
    </location>
</feature>